<accession>A0AAT9FIE3</accession>
<reference evidence="1" key="1">
    <citation type="submission" date="2024-07" db="EMBL/GenBank/DDBJ databases">
        <title>Complete genome sequence of Verrucomicrobiaceae bacterium NT6N.</title>
        <authorList>
            <person name="Huang C."/>
            <person name="Takami H."/>
            <person name="Hamasaki K."/>
        </authorList>
    </citation>
    <scope>NUCLEOTIDE SEQUENCE</scope>
    <source>
        <strain evidence="1">NT6N</strain>
    </source>
</reference>
<evidence type="ECO:0000313" key="1">
    <source>
        <dbReference type="EMBL" id="BDS05826.1"/>
    </source>
</evidence>
<gene>
    <name evidence="1" type="ORF">NT6N_08660</name>
</gene>
<protein>
    <submittedName>
        <fullName evidence="1">Uncharacterized protein</fullName>
    </submittedName>
</protein>
<sequence>MWHGELDRLTLALAAKIANVRTISVGVQPLATISISPTQVMKFSMISKTLKLSLLLVGYGLSVSSASAASKTPPLLAPYLAVDKAVKGEVGAIVPPKEINKYIAKVQAAAKNHTEWHKEFAKNAKPGVPLPFHENLGLTKEEYADYLKLWDQRQFKAVQQVVIRLEEPKPGEWMIRVSGVGMQVSLLRYDPATDVFKSPNGELKRIEDIDAEERSILGAWKGHEWRYENNSEFISTKENLAIGMFKDAKHCVLIYRLQESTSGHRLADKSLVIRFTPPAK</sequence>
<dbReference type="EMBL" id="AP026866">
    <property type="protein sequence ID" value="BDS05826.1"/>
    <property type="molecule type" value="Genomic_DNA"/>
</dbReference>
<organism evidence="1">
    <name type="scientific">Oceaniferula spumae</name>
    <dbReference type="NCBI Taxonomy" id="2979115"/>
    <lineage>
        <taxon>Bacteria</taxon>
        <taxon>Pseudomonadati</taxon>
        <taxon>Verrucomicrobiota</taxon>
        <taxon>Verrucomicrobiia</taxon>
        <taxon>Verrucomicrobiales</taxon>
        <taxon>Verrucomicrobiaceae</taxon>
        <taxon>Oceaniferula</taxon>
    </lineage>
</organism>
<name>A0AAT9FIE3_9BACT</name>
<dbReference type="AlphaFoldDB" id="A0AAT9FIE3"/>
<proteinExistence type="predicted"/>
<dbReference type="KEGG" id="osu:NT6N_08660"/>